<proteinExistence type="predicted"/>
<dbReference type="Pfam" id="PF13148">
    <property type="entry name" value="DUF3987"/>
    <property type="match status" value="1"/>
</dbReference>
<dbReference type="EMBL" id="CP072842">
    <property type="protein sequence ID" value="QTV04843.1"/>
    <property type="molecule type" value="Genomic_DNA"/>
</dbReference>
<reference evidence="1 2" key="1">
    <citation type="journal article" date="2021" name="Int. J. Syst. Evol. Microbiol.">
        <title>Faecalibacter bovis sp. nov., isolated from cow faeces.</title>
        <authorList>
            <person name="Li F."/>
            <person name="Zhao W."/>
            <person name="Hong Q."/>
            <person name="Shao Q."/>
            <person name="Song J."/>
            <person name="Yang S."/>
        </authorList>
    </citation>
    <scope>NUCLEOTIDE SEQUENCE [LARGE SCALE GENOMIC DNA]</scope>
    <source>
        <strain evidence="1 2">ZY171143</strain>
    </source>
</reference>
<name>A0ABX7XAE1_9FLAO</name>
<dbReference type="RefSeq" id="WP_230475464.1">
    <property type="nucleotide sequence ID" value="NZ_CP072842.1"/>
</dbReference>
<gene>
    <name evidence="1" type="ORF">J9309_08535</name>
</gene>
<sequence length="534" mass="61017">MKQIFTEAYLEHDHVVNPQQSLESTQTANTNDANNLEVEGFSTQDTAKIAVENNSANDLTPEVDILSGTNEISNDVPEIDEVINKDSQEQLIVVEEQDSSNVVENCNADLELPNSYYQQKQEERDQYESVVVNVEETKKDVTYISDDYVSEEFYNSLPNELQNFLDLYVGREKDIVFLSVLGVFSSLLPNVRGFYRGEIHHPNLFIQIIAPPASGKGKMKLGLRVFDKVIKQITKDNKDFRIPGNSSSVRVIEKLNEMHGFGNLMFETEADSISGTQKNEWGNFSDILRKAAQHENISISRKGNNVDINCEYPRLSLLISGTPDQLAPLIKSIDNGLFSRFVYYAYKDVSNWAFYKEQPNHVECMKILEDFFESKYLKMQESKITFRFSDEQQQNFDTFFADIAIDIISINPKLLSSVERLGYITFRIMMMFTLLDKDNFVENDEISENAFNSALLLVPILLEHIIKTSTIYSVKSVTNDRLKMFFDKLPDNFTSAELKISKNLGSSSTIDKNLKLLVDLKMLVKIKHGVYNKI</sequence>
<evidence type="ECO:0000313" key="1">
    <source>
        <dbReference type="EMBL" id="QTV04843.1"/>
    </source>
</evidence>
<accession>A0ABX7XAE1</accession>
<protein>
    <submittedName>
        <fullName evidence="1">DUF3987 domain-containing protein</fullName>
    </submittedName>
</protein>
<organism evidence="1 2">
    <name type="scientific">Faecalibacter bovis</name>
    <dbReference type="NCBI Taxonomy" id="2898187"/>
    <lineage>
        <taxon>Bacteria</taxon>
        <taxon>Pseudomonadati</taxon>
        <taxon>Bacteroidota</taxon>
        <taxon>Flavobacteriia</taxon>
        <taxon>Flavobacteriales</taxon>
        <taxon>Weeksellaceae</taxon>
        <taxon>Faecalibacter</taxon>
    </lineage>
</organism>
<dbReference type="InterPro" id="IPR025048">
    <property type="entry name" value="DUF3987"/>
</dbReference>
<keyword evidence="2" id="KW-1185">Reference proteome</keyword>
<reference evidence="2" key="2">
    <citation type="submission" date="2021-04" db="EMBL/GenBank/DDBJ databases">
        <title>Taxonomy of Flavobacteriaceae bacterium ZY171143.</title>
        <authorList>
            <person name="Li F."/>
        </authorList>
    </citation>
    <scope>NUCLEOTIDE SEQUENCE [LARGE SCALE GENOMIC DNA]</scope>
    <source>
        <strain evidence="2">ZY171143</strain>
    </source>
</reference>
<dbReference type="Proteomes" id="UP000672011">
    <property type="component" value="Chromosome"/>
</dbReference>
<evidence type="ECO:0000313" key="2">
    <source>
        <dbReference type="Proteomes" id="UP000672011"/>
    </source>
</evidence>